<evidence type="ECO:0000256" key="8">
    <source>
        <dbReference type="ARBA" id="ARBA00022833"/>
    </source>
</evidence>
<dbReference type="InterPro" id="IPR033708">
    <property type="entry name" value="Anticodon_Ile_BEm"/>
</dbReference>
<dbReference type="PANTHER" id="PTHR42765">
    <property type="entry name" value="SOLEUCYL-TRNA SYNTHETASE"/>
    <property type="match status" value="1"/>
</dbReference>
<keyword evidence="4 14" id="KW-0963">Cytoplasm</keyword>
<feature type="domain" description="Aminoacyl-tRNA synthetase class Ia" evidence="15">
    <location>
        <begin position="78"/>
        <end position="699"/>
    </location>
</feature>
<proteinExistence type="inferred from homology"/>
<dbReference type="InterPro" id="IPR010663">
    <property type="entry name" value="Znf_FPG/IleRS"/>
</dbReference>
<dbReference type="FunFam" id="3.40.50.620:FF:000042">
    <property type="entry name" value="Isoleucine--tRNA ligase"/>
    <property type="match status" value="1"/>
</dbReference>
<evidence type="ECO:0000256" key="4">
    <source>
        <dbReference type="ARBA" id="ARBA00022490"/>
    </source>
</evidence>
<dbReference type="PRINTS" id="PR00984">
    <property type="entry name" value="TRNASYNTHILE"/>
</dbReference>
<dbReference type="GO" id="GO:0008270">
    <property type="term" value="F:zinc ion binding"/>
    <property type="evidence" value="ECO:0007669"/>
    <property type="project" value="UniProtKB-UniRule"/>
</dbReference>
<sequence>MANYDLRSNLPYRLYFHANPLTRIKTLIEASNVYPAFKDDGYVYYRNTDQMSDYKDSLNLPRTDFPMRANLAKREPSLLAFWQELPLYKRLREKRAGRPRYILHDGPPYANGDIHIGHAVNKVLKDIIVKARGMDGFDAPYVPGWDCHGLPIEHQVEKRVGKVGRKISAAAFRKACREYARKQVDKQRGDFMRLGILGDWDHPYLTMDFAIEADTIRSLGRVIETGHLDRGFKPVHWCIDCGSALAEAEVEYENKRSPAIDVRFSVQDQGAFLQAFGEIESDTRGQISILIWTTTPWTLPANQAVALNPEFSYALVQFETEQGEECFLLAKDLLLGVMARYGIEKYQILGYCPGAQLEGIMLHHPLYARVVPVILGEHVTLEAGTGAVHTAPGHGQEDYVVGSRYDLPVDNPVGPDGRFIADIPFLEGQSVWDANPIIVDALEQNGCLMHVETLEHSYPHCWRHKTPIIFRATPQWFIRMEVDDTEKTPLRKNALSAVSSVTWQPDWGAARIRGMVENRPDWCISRQRSWGTPITLFAHKETGIPHPDTARLLGEVAKRVETRGIDAWFDLDPQELLGRDAENYQKVGDTLDVWFDSGVTHFTVLSRRDELNFPADLYLEGSDQHRGWFQSSLLTSLAMGQEIPYRAVLTHGFTVDADGMKMSKSRGNVIAPQHVVNQLGADILRLWVAATDYSAEMSVSDEILRRMADSYRRLRNTARFLLANLHGFDSNRDSVPPDKMLALDRWALDRAAALQRDIRSAYGANHFHLVYQRLHNFCAVDLGGFYLDIIKDRQYTTQSNSLARRSGQTAMYHIAEALVRWLAPILSFTAEEIWQHLPGEREPSVFLDEWYTDLAPLPEKAGMDARFWSCVIAVRDAVNREIERLRAAGAIGSALDAEVEMYCDDVLLASLHRIEDELRFVLITSKAHVYPLTERPADAREISRDLLYEVTRENANATLWLRVTPSLHKKCIRCWHRREDVGAYSEHPEICGRCVENVEGAGEVRKYA</sequence>
<dbReference type="GO" id="GO:0000049">
    <property type="term" value="F:tRNA binding"/>
    <property type="evidence" value="ECO:0007669"/>
    <property type="project" value="InterPro"/>
</dbReference>
<evidence type="ECO:0000256" key="12">
    <source>
        <dbReference type="ARBA" id="ARBA00025217"/>
    </source>
</evidence>
<dbReference type="InterPro" id="IPR001412">
    <property type="entry name" value="aa-tRNA-synth_I_CS"/>
</dbReference>
<evidence type="ECO:0000256" key="9">
    <source>
        <dbReference type="ARBA" id="ARBA00022840"/>
    </source>
</evidence>
<evidence type="ECO:0000256" key="3">
    <source>
        <dbReference type="ARBA" id="ARBA00011245"/>
    </source>
</evidence>
<dbReference type="FunFam" id="3.40.50.620:FF:000048">
    <property type="entry name" value="Isoleucine--tRNA ligase"/>
    <property type="match status" value="1"/>
</dbReference>
<name>A0A451BLS7_9GAMM</name>
<dbReference type="HAMAP" id="MF_02002">
    <property type="entry name" value="Ile_tRNA_synth_type1"/>
    <property type="match status" value="1"/>
</dbReference>
<comment type="catalytic activity">
    <reaction evidence="13 14">
        <text>tRNA(Ile) + L-isoleucine + ATP = L-isoleucyl-tRNA(Ile) + AMP + diphosphate</text>
        <dbReference type="Rhea" id="RHEA:11060"/>
        <dbReference type="Rhea" id="RHEA-COMP:9666"/>
        <dbReference type="Rhea" id="RHEA-COMP:9695"/>
        <dbReference type="ChEBI" id="CHEBI:30616"/>
        <dbReference type="ChEBI" id="CHEBI:33019"/>
        <dbReference type="ChEBI" id="CHEBI:58045"/>
        <dbReference type="ChEBI" id="CHEBI:78442"/>
        <dbReference type="ChEBI" id="CHEBI:78528"/>
        <dbReference type="ChEBI" id="CHEBI:456215"/>
        <dbReference type="EC" id="6.1.1.5"/>
    </reaction>
</comment>
<dbReference type="Pfam" id="PF06827">
    <property type="entry name" value="zf-FPG_IleRS"/>
    <property type="match status" value="1"/>
</dbReference>
<keyword evidence="10 14" id="KW-0648">Protein biosynthesis</keyword>
<dbReference type="EC" id="6.1.1.5" evidence="14"/>
<dbReference type="PROSITE" id="PS00178">
    <property type="entry name" value="AA_TRNA_LIGASE_I"/>
    <property type="match status" value="1"/>
</dbReference>
<feature type="binding site" evidence="14">
    <location>
        <position position="664"/>
    </location>
    <ligand>
        <name>ATP</name>
        <dbReference type="ChEBI" id="CHEBI:30616"/>
    </ligand>
</feature>
<evidence type="ECO:0000256" key="11">
    <source>
        <dbReference type="ARBA" id="ARBA00023146"/>
    </source>
</evidence>
<dbReference type="GO" id="GO:0006428">
    <property type="term" value="P:isoleucyl-tRNA aminoacylation"/>
    <property type="evidence" value="ECO:0007669"/>
    <property type="project" value="UniProtKB-UniRule"/>
</dbReference>
<keyword evidence="11 14" id="KW-0030">Aminoacyl-tRNA synthetase</keyword>
<dbReference type="CDD" id="cd07960">
    <property type="entry name" value="Anticodon_Ia_Ile_BEm"/>
    <property type="match status" value="1"/>
</dbReference>
<dbReference type="NCBIfam" id="TIGR00392">
    <property type="entry name" value="ileS"/>
    <property type="match status" value="1"/>
</dbReference>
<dbReference type="InterPro" id="IPR009080">
    <property type="entry name" value="tRNAsynth_Ia_anticodon-bd"/>
</dbReference>
<dbReference type="Gene3D" id="3.40.50.620">
    <property type="entry name" value="HUPs"/>
    <property type="match status" value="2"/>
</dbReference>
<dbReference type="FunFam" id="1.10.730.20:FF:000001">
    <property type="entry name" value="Isoleucine--tRNA ligase"/>
    <property type="match status" value="1"/>
</dbReference>
<feature type="binding site" evidence="14">
    <location>
        <position position="994"/>
    </location>
    <ligand>
        <name>Zn(2+)</name>
        <dbReference type="ChEBI" id="CHEBI:29105"/>
    </ligand>
</feature>
<dbReference type="EMBL" id="CAADHB010000040">
    <property type="protein sequence ID" value="VFK79206.1"/>
    <property type="molecule type" value="Genomic_DNA"/>
</dbReference>
<dbReference type="GO" id="GO:0002161">
    <property type="term" value="F:aminoacyl-tRNA deacylase activity"/>
    <property type="evidence" value="ECO:0007669"/>
    <property type="project" value="InterPro"/>
</dbReference>
<keyword evidence="7 14" id="KW-0547">Nucleotide-binding</keyword>
<dbReference type="Pfam" id="PF08264">
    <property type="entry name" value="Anticodon_1"/>
    <property type="match status" value="1"/>
</dbReference>
<feature type="binding site" evidence="14">
    <location>
        <position position="971"/>
    </location>
    <ligand>
        <name>Zn(2+)</name>
        <dbReference type="ChEBI" id="CHEBI:29105"/>
    </ligand>
</feature>
<evidence type="ECO:0000259" key="17">
    <source>
        <dbReference type="Pfam" id="PF08264"/>
    </source>
</evidence>
<evidence type="ECO:0000313" key="18">
    <source>
        <dbReference type="EMBL" id="VFK79206.1"/>
    </source>
</evidence>
<keyword evidence="9 14" id="KW-0067">ATP-binding</keyword>
<feature type="binding site" evidence="14">
    <location>
        <position position="620"/>
    </location>
    <ligand>
        <name>L-isoleucyl-5'-AMP</name>
        <dbReference type="ChEBI" id="CHEBI:178002"/>
    </ligand>
</feature>
<feature type="short sequence motif" description="'HIGH' region" evidence="14">
    <location>
        <begin position="108"/>
        <end position="118"/>
    </location>
</feature>
<accession>A0A451BLS7</accession>
<evidence type="ECO:0000256" key="14">
    <source>
        <dbReference type="HAMAP-Rule" id="MF_02002"/>
    </source>
</evidence>
<evidence type="ECO:0000259" key="16">
    <source>
        <dbReference type="Pfam" id="PF06827"/>
    </source>
</evidence>
<evidence type="ECO:0000256" key="13">
    <source>
        <dbReference type="ARBA" id="ARBA00048359"/>
    </source>
</evidence>
<feature type="short sequence motif" description="'KMSKS' region" evidence="14">
    <location>
        <begin position="661"/>
        <end position="665"/>
    </location>
</feature>
<dbReference type="AlphaFoldDB" id="A0A451BLS7"/>
<dbReference type="Gene3D" id="3.90.740.10">
    <property type="entry name" value="Valyl/Leucyl/Isoleucyl-tRNA synthetase, editing domain"/>
    <property type="match status" value="1"/>
</dbReference>
<reference evidence="18" key="1">
    <citation type="submission" date="2019-02" db="EMBL/GenBank/DDBJ databases">
        <authorList>
            <person name="Gruber-Vodicka R. H."/>
            <person name="Seah K. B. B."/>
        </authorList>
    </citation>
    <scope>NUCLEOTIDE SEQUENCE</scope>
    <source>
        <strain evidence="18">BECK_S127</strain>
    </source>
</reference>
<comment type="cofactor">
    <cofactor evidence="14">
        <name>Zn(2+)</name>
        <dbReference type="ChEBI" id="CHEBI:29105"/>
    </cofactor>
    <text evidence="14">Binds 1 zinc ion per subunit.</text>
</comment>
<evidence type="ECO:0000256" key="7">
    <source>
        <dbReference type="ARBA" id="ARBA00022741"/>
    </source>
</evidence>
<dbReference type="GO" id="GO:0004822">
    <property type="term" value="F:isoleucine-tRNA ligase activity"/>
    <property type="evidence" value="ECO:0007669"/>
    <property type="project" value="UniProtKB-UniRule"/>
</dbReference>
<evidence type="ECO:0000256" key="10">
    <source>
        <dbReference type="ARBA" id="ARBA00022917"/>
    </source>
</evidence>
<dbReference type="InterPro" id="IPR002301">
    <property type="entry name" value="Ile-tRNA-ligase"/>
</dbReference>
<keyword evidence="6 14" id="KW-0479">Metal-binding</keyword>
<dbReference type="InterPro" id="IPR009008">
    <property type="entry name" value="Val/Leu/Ile-tRNA-synth_edit"/>
</dbReference>
<comment type="function">
    <text evidence="12 14">Catalyzes the attachment of isoleucine to tRNA(Ile). As IleRS can inadvertently accommodate and process structurally similar amino acids such as valine, to avoid such errors it has two additional distinct tRNA(Ile)-dependent editing activities. One activity is designated as 'pretransfer' editing and involves the hydrolysis of activated Val-AMP. The other activity is designated 'posttransfer' editing and involves deacylation of mischarged Val-tRNA(Ile).</text>
</comment>
<dbReference type="SUPFAM" id="SSF52374">
    <property type="entry name" value="Nucleotidylyl transferase"/>
    <property type="match status" value="1"/>
</dbReference>
<dbReference type="InterPro" id="IPR050081">
    <property type="entry name" value="Ile-tRNA_ligase"/>
</dbReference>
<comment type="subunit">
    <text evidence="3 14">Monomer.</text>
</comment>
<dbReference type="InterPro" id="IPR014729">
    <property type="entry name" value="Rossmann-like_a/b/a_fold"/>
</dbReference>
<evidence type="ECO:0000259" key="15">
    <source>
        <dbReference type="Pfam" id="PF00133"/>
    </source>
</evidence>
<feature type="domain" description="Methionyl/Valyl/Leucyl/Isoleucyl-tRNA synthetase anticodon-binding" evidence="17">
    <location>
        <begin position="744"/>
        <end position="900"/>
    </location>
</feature>
<dbReference type="GO" id="GO:0005524">
    <property type="term" value="F:ATP binding"/>
    <property type="evidence" value="ECO:0007669"/>
    <property type="project" value="UniProtKB-UniRule"/>
</dbReference>
<protein>
    <recommendedName>
        <fullName evidence="14">Isoleucine--tRNA ligase</fullName>
        <ecNumber evidence="14">6.1.1.5</ecNumber>
    </recommendedName>
    <alternativeName>
        <fullName evidence="14">Isoleucyl-tRNA synthetase</fullName>
        <shortName evidence="14">IleRS</shortName>
    </alternativeName>
</protein>
<organism evidence="18">
    <name type="scientific">Candidatus Kentrum sp. SD</name>
    <dbReference type="NCBI Taxonomy" id="2126332"/>
    <lineage>
        <taxon>Bacteria</taxon>
        <taxon>Pseudomonadati</taxon>
        <taxon>Pseudomonadota</taxon>
        <taxon>Gammaproteobacteria</taxon>
        <taxon>Candidatus Kentrum</taxon>
    </lineage>
</organism>
<comment type="similarity">
    <text evidence="2 14">Belongs to the class-I aminoacyl-tRNA synthetase family. IleS type 1 subfamily.</text>
</comment>
<dbReference type="Pfam" id="PF00133">
    <property type="entry name" value="tRNA-synt_1"/>
    <property type="match status" value="1"/>
</dbReference>
<dbReference type="GO" id="GO:0005829">
    <property type="term" value="C:cytosol"/>
    <property type="evidence" value="ECO:0007669"/>
    <property type="project" value="TreeGrafter"/>
</dbReference>
<evidence type="ECO:0000256" key="2">
    <source>
        <dbReference type="ARBA" id="ARBA00006887"/>
    </source>
</evidence>
<feature type="binding site" evidence="14">
    <location>
        <position position="974"/>
    </location>
    <ligand>
        <name>Zn(2+)</name>
        <dbReference type="ChEBI" id="CHEBI:29105"/>
    </ligand>
</feature>
<dbReference type="PANTHER" id="PTHR42765:SF1">
    <property type="entry name" value="ISOLEUCINE--TRNA LIGASE, MITOCHONDRIAL"/>
    <property type="match status" value="1"/>
</dbReference>
<dbReference type="SUPFAM" id="SSF50677">
    <property type="entry name" value="ValRS/IleRS/LeuRS editing domain"/>
    <property type="match status" value="1"/>
</dbReference>
<dbReference type="Gene3D" id="1.10.730.20">
    <property type="match status" value="1"/>
</dbReference>
<dbReference type="InterPro" id="IPR002300">
    <property type="entry name" value="aa-tRNA-synth_Ia"/>
</dbReference>
<feature type="domain" description="Zinc finger FPG/IleRS-type" evidence="16">
    <location>
        <begin position="969"/>
        <end position="996"/>
    </location>
</feature>
<feature type="binding site" evidence="14">
    <location>
        <position position="991"/>
    </location>
    <ligand>
        <name>Zn(2+)</name>
        <dbReference type="ChEBI" id="CHEBI:29105"/>
    </ligand>
</feature>
<dbReference type="InterPro" id="IPR013155">
    <property type="entry name" value="M/V/L/I-tRNA-synth_anticd-bd"/>
</dbReference>
<comment type="subcellular location">
    <subcellularLocation>
        <location evidence="1 14">Cytoplasm</location>
    </subcellularLocation>
</comment>
<comment type="domain">
    <text evidence="14">IleRS has two distinct active sites: one for aminoacylation and one for editing. The misactivated valine is translocated from the active site to the editing site, which sterically excludes the correctly activated isoleucine. The single editing site contains two valyl binding pockets, one specific for each substrate (Val-AMP or Val-tRNA(Ile)).</text>
</comment>
<evidence type="ECO:0000256" key="6">
    <source>
        <dbReference type="ARBA" id="ARBA00022723"/>
    </source>
</evidence>
<gene>
    <name evidence="14" type="primary">ileS</name>
    <name evidence="18" type="ORF">BECKSD772D_GA0070982_10404</name>
</gene>
<dbReference type="SUPFAM" id="SSF47323">
    <property type="entry name" value="Anticodon-binding domain of a subclass of class I aminoacyl-tRNA synthetases"/>
    <property type="match status" value="1"/>
</dbReference>
<keyword evidence="8 14" id="KW-0862">Zinc</keyword>
<dbReference type="InterPro" id="IPR023585">
    <property type="entry name" value="Ile-tRNA-ligase_type1"/>
</dbReference>
<evidence type="ECO:0000256" key="5">
    <source>
        <dbReference type="ARBA" id="ARBA00022598"/>
    </source>
</evidence>
<keyword evidence="5 14" id="KW-0436">Ligase</keyword>
<evidence type="ECO:0000256" key="1">
    <source>
        <dbReference type="ARBA" id="ARBA00004496"/>
    </source>
</evidence>